<accession>A0A1H8E1J5</accession>
<name>A0A1H8E1J5_9RHOB</name>
<evidence type="ECO:0000313" key="1">
    <source>
        <dbReference type="EMBL" id="SEN13313.1"/>
    </source>
</evidence>
<dbReference type="OrthoDB" id="7687918at2"/>
<keyword evidence="2" id="KW-1185">Reference proteome</keyword>
<dbReference type="AlphaFoldDB" id="A0A1H8E1J5"/>
<reference evidence="1 2" key="1">
    <citation type="submission" date="2016-10" db="EMBL/GenBank/DDBJ databases">
        <authorList>
            <person name="de Groot N.N."/>
        </authorList>
    </citation>
    <scope>NUCLEOTIDE SEQUENCE [LARGE SCALE GENOMIC DNA]</scope>
    <source>
        <strain evidence="1 2">CGMCC 1.10836</strain>
    </source>
</reference>
<dbReference type="Proteomes" id="UP000183002">
    <property type="component" value="Unassembled WGS sequence"/>
</dbReference>
<organism evidence="1 2">
    <name type="scientific">Pseudorhodobacter antarcticus</name>
    <dbReference type="NCBI Taxonomy" id="1077947"/>
    <lineage>
        <taxon>Bacteria</taxon>
        <taxon>Pseudomonadati</taxon>
        <taxon>Pseudomonadota</taxon>
        <taxon>Alphaproteobacteria</taxon>
        <taxon>Rhodobacterales</taxon>
        <taxon>Paracoccaceae</taxon>
        <taxon>Pseudorhodobacter</taxon>
    </lineage>
</organism>
<evidence type="ECO:0000313" key="2">
    <source>
        <dbReference type="Proteomes" id="UP000183002"/>
    </source>
</evidence>
<dbReference type="EMBL" id="FOCO01000008">
    <property type="protein sequence ID" value="SEN13313.1"/>
    <property type="molecule type" value="Genomic_DNA"/>
</dbReference>
<sequence length="195" mass="20827">MPLPSWLRARFAKPGPTNAAELAADLAADPIAAAPPPASAPEREPHQPDNMVRMHIAASDPNFPAKRDAAITQIIAAIDTTAAAHGFTKKPRSWAKSGPLGTVSIQLQRSRFGFDCDINLGWSPLSETPLGPWLHDDVVPLAQFLPVPDTAILIYLDVADSPAHLDAPMHALNTRALPWLIAHLTDPNAALIATD</sequence>
<dbReference type="RefSeq" id="WP_050520041.1">
    <property type="nucleotide sequence ID" value="NZ_FOCO01000008.1"/>
</dbReference>
<proteinExistence type="predicted"/>
<gene>
    <name evidence="1" type="ORF">SAMN05216227_100823</name>
</gene>
<protein>
    <submittedName>
        <fullName evidence="1">Uncharacterized protein</fullName>
    </submittedName>
</protein>